<organism evidence="1 2">
    <name type="scientific">Iningainema tapete BLCC-T55</name>
    <dbReference type="NCBI Taxonomy" id="2748662"/>
    <lineage>
        <taxon>Bacteria</taxon>
        <taxon>Bacillati</taxon>
        <taxon>Cyanobacteriota</taxon>
        <taxon>Cyanophyceae</taxon>
        <taxon>Nostocales</taxon>
        <taxon>Scytonemataceae</taxon>
        <taxon>Iningainema tapete</taxon>
    </lineage>
</organism>
<gene>
    <name evidence="1" type="ORF">ICL16_27765</name>
</gene>
<proteinExistence type="predicted"/>
<comment type="caution">
    <text evidence="1">The sequence shown here is derived from an EMBL/GenBank/DDBJ whole genome shotgun (WGS) entry which is preliminary data.</text>
</comment>
<sequence>MALRQICLLSRHKWHESALAISNPEIEAAFSKKSDELEEIALSQPIAENVA</sequence>
<reference evidence="1" key="1">
    <citation type="submission" date="2020-09" db="EMBL/GenBank/DDBJ databases">
        <title>Iningainema tapete sp. nov. (Scytonemataceae, Cyanobacteria) from greenhouses in central Florida (USA) produces two types of nodularin with biosynthetic potential for microcystin-LR and anabaenopeptins.</title>
        <authorList>
            <person name="Berthold D.E."/>
            <person name="Lefler F.W."/>
            <person name="Huang I.-S."/>
            <person name="Abdulla H."/>
            <person name="Zimba P.V."/>
            <person name="Laughinghouse H.D. IV."/>
        </authorList>
    </citation>
    <scope>NUCLEOTIDE SEQUENCE</scope>
    <source>
        <strain evidence="1">BLCCT55</strain>
    </source>
</reference>
<dbReference type="RefSeq" id="WP_190834726.1">
    <property type="nucleotide sequence ID" value="NZ_CAWPPI010000085.1"/>
</dbReference>
<accession>A0A8J6XZ19</accession>
<dbReference type="EMBL" id="JACXAE010000085">
    <property type="protein sequence ID" value="MBD2775753.1"/>
    <property type="molecule type" value="Genomic_DNA"/>
</dbReference>
<dbReference type="AlphaFoldDB" id="A0A8J6XZ19"/>
<name>A0A8J6XZ19_9CYAN</name>
<protein>
    <submittedName>
        <fullName evidence="1">Uncharacterized protein</fullName>
    </submittedName>
</protein>
<evidence type="ECO:0000313" key="1">
    <source>
        <dbReference type="EMBL" id="MBD2775753.1"/>
    </source>
</evidence>
<evidence type="ECO:0000313" key="2">
    <source>
        <dbReference type="Proteomes" id="UP000629098"/>
    </source>
</evidence>
<keyword evidence="2" id="KW-1185">Reference proteome</keyword>
<dbReference type="Proteomes" id="UP000629098">
    <property type="component" value="Unassembled WGS sequence"/>
</dbReference>